<dbReference type="EMBL" id="BAAAPO010000011">
    <property type="protein sequence ID" value="GAA1784171.1"/>
    <property type="molecule type" value="Genomic_DNA"/>
</dbReference>
<dbReference type="SUPFAM" id="SSF51735">
    <property type="entry name" value="NAD(P)-binding Rossmann-fold domains"/>
    <property type="match status" value="1"/>
</dbReference>
<comment type="caution">
    <text evidence="3">The sequence shown here is derived from an EMBL/GenBank/DDBJ whole genome shotgun (WGS) entry which is preliminary data.</text>
</comment>
<evidence type="ECO:0000259" key="2">
    <source>
        <dbReference type="Pfam" id="PF02254"/>
    </source>
</evidence>
<dbReference type="PANTHER" id="PTHR43833">
    <property type="entry name" value="POTASSIUM CHANNEL PROTEIN 2-RELATED-RELATED"/>
    <property type="match status" value="1"/>
</dbReference>
<keyword evidence="1" id="KW-0472">Membrane</keyword>
<proteinExistence type="predicted"/>
<protein>
    <recommendedName>
        <fullName evidence="2">RCK N-terminal domain-containing protein</fullName>
    </recommendedName>
</protein>
<organism evidence="3 4">
    <name type="scientific">Nostocoides veronense</name>
    <dbReference type="NCBI Taxonomy" id="330836"/>
    <lineage>
        <taxon>Bacteria</taxon>
        <taxon>Bacillati</taxon>
        <taxon>Actinomycetota</taxon>
        <taxon>Actinomycetes</taxon>
        <taxon>Micrococcales</taxon>
        <taxon>Intrasporangiaceae</taxon>
        <taxon>Nostocoides</taxon>
    </lineage>
</organism>
<gene>
    <name evidence="3" type="ORF">GCM10009811_06830</name>
</gene>
<keyword evidence="1" id="KW-1133">Transmembrane helix</keyword>
<keyword evidence="1" id="KW-0812">Transmembrane</keyword>
<dbReference type="InterPro" id="IPR003148">
    <property type="entry name" value="RCK_N"/>
</dbReference>
<sequence length="581" mass="63539">MVNPLLLVRPRRRRSTDLRQNHVAIPSAAPGSDAIFLLLRRMRMPLVVLVGVFTVSVFGLAAMPGTDADGNPARIGVFEAFYVMSYTATTIGFGEIPYPFSIQQRLWVTGCIYATVIAWAYAIGMVLALSQDEGFRDAVAAQRFGRKVRHQNEKFHIIAGYGGAGHRVGNALDLIRSRFVVIDSDGLRIDRLATEQLSSEVPGVQGDAAAPAVLGLAGLGHKHCVGVLALAGDDLTNLGVVQAVHLLRPELPVIAWARDRELAEHMREFGATAVVNPYDRFGAYLAIGLRRPVTLQLMHWLMSPLGSPVPETAHAVPDGTWLVCAEGAFKAEIERDLRGAGYNVVHRDPSDGIGDCRDYVGFVAGADHDTVNLALGAEVRRQSPSIFLCLRQSKAASAPLYDAFAPDSIFLATELVARECYSRIVTPRMWKFLEFCGEQDEDWSQAFLDHLLDRCGPGSPNGWRLSIDEAGAPGLVRWLAHDPMTIGQLLRNPADRESFAPVVALAHKRGSEVTPTPDEDTPLRVGDELLLASPARGYAFLHETLFNEAVAEYVATGRAVPTTWLWRRLTRTRSRRPASTA</sequence>
<dbReference type="Proteomes" id="UP001499938">
    <property type="component" value="Unassembled WGS sequence"/>
</dbReference>
<dbReference type="SUPFAM" id="SSF81324">
    <property type="entry name" value="Voltage-gated potassium channels"/>
    <property type="match status" value="1"/>
</dbReference>
<dbReference type="Gene3D" id="1.10.287.70">
    <property type="match status" value="1"/>
</dbReference>
<dbReference type="RefSeq" id="WP_344081340.1">
    <property type="nucleotide sequence ID" value="NZ_BAAAPO010000011.1"/>
</dbReference>
<evidence type="ECO:0000313" key="3">
    <source>
        <dbReference type="EMBL" id="GAA1784171.1"/>
    </source>
</evidence>
<dbReference type="InterPro" id="IPR036291">
    <property type="entry name" value="NAD(P)-bd_dom_sf"/>
</dbReference>
<dbReference type="InterPro" id="IPR050721">
    <property type="entry name" value="Trk_Ktr_HKT_K-transport"/>
</dbReference>
<evidence type="ECO:0000313" key="4">
    <source>
        <dbReference type="Proteomes" id="UP001499938"/>
    </source>
</evidence>
<feature type="domain" description="RCK N-terminal" evidence="2">
    <location>
        <begin position="157"/>
        <end position="277"/>
    </location>
</feature>
<feature type="transmembrane region" description="Helical" evidence="1">
    <location>
        <begin position="106"/>
        <end position="129"/>
    </location>
</feature>
<name>A0ABN2LD06_9MICO</name>
<feature type="transmembrane region" description="Helical" evidence="1">
    <location>
        <begin position="46"/>
        <end position="63"/>
    </location>
</feature>
<keyword evidence="4" id="KW-1185">Reference proteome</keyword>
<evidence type="ECO:0000256" key="1">
    <source>
        <dbReference type="SAM" id="Phobius"/>
    </source>
</evidence>
<accession>A0ABN2LD06</accession>
<dbReference type="Gene3D" id="3.40.50.720">
    <property type="entry name" value="NAD(P)-binding Rossmann-like Domain"/>
    <property type="match status" value="1"/>
</dbReference>
<feature type="transmembrane region" description="Helical" evidence="1">
    <location>
        <begin position="75"/>
        <end position="94"/>
    </location>
</feature>
<reference evidence="3 4" key="1">
    <citation type="journal article" date="2019" name="Int. J. Syst. Evol. Microbiol.">
        <title>The Global Catalogue of Microorganisms (GCM) 10K type strain sequencing project: providing services to taxonomists for standard genome sequencing and annotation.</title>
        <authorList>
            <consortium name="The Broad Institute Genomics Platform"/>
            <consortium name="The Broad Institute Genome Sequencing Center for Infectious Disease"/>
            <person name="Wu L."/>
            <person name="Ma J."/>
        </authorList>
    </citation>
    <scope>NUCLEOTIDE SEQUENCE [LARGE SCALE GENOMIC DNA]</scope>
    <source>
        <strain evidence="3 4">JCM 15592</strain>
    </source>
</reference>
<dbReference type="Pfam" id="PF02254">
    <property type="entry name" value="TrkA_N"/>
    <property type="match status" value="1"/>
</dbReference>